<organism evidence="6 7">
    <name type="scientific">Sphingobium phenoxybenzoativorans</name>
    <dbReference type="NCBI Taxonomy" id="1592790"/>
    <lineage>
        <taxon>Bacteria</taxon>
        <taxon>Pseudomonadati</taxon>
        <taxon>Pseudomonadota</taxon>
        <taxon>Alphaproteobacteria</taxon>
        <taxon>Sphingomonadales</taxon>
        <taxon>Sphingomonadaceae</taxon>
        <taxon>Sphingobium</taxon>
    </lineage>
</organism>
<protein>
    <recommendedName>
        <fullName evidence="3">Chitooligosaccharide deacetylase</fullName>
    </recommendedName>
    <alternativeName>
        <fullName evidence="4">Nodulation protein B</fullName>
    </alternativeName>
</protein>
<dbReference type="SUPFAM" id="SSF88713">
    <property type="entry name" value="Glycoside hydrolase/deacetylase"/>
    <property type="match status" value="1"/>
</dbReference>
<dbReference type="PROSITE" id="PS51677">
    <property type="entry name" value="NODB"/>
    <property type="match status" value="1"/>
</dbReference>
<dbReference type="EMBL" id="CP073910">
    <property type="protein sequence ID" value="QUT07542.1"/>
    <property type="molecule type" value="Genomic_DNA"/>
</dbReference>
<feature type="domain" description="NodB homology" evidence="5">
    <location>
        <begin position="16"/>
        <end position="157"/>
    </location>
</feature>
<dbReference type="CDD" id="cd10941">
    <property type="entry name" value="CE4_PuuE_HpPgdA_like_2"/>
    <property type="match status" value="1"/>
</dbReference>
<reference evidence="6" key="1">
    <citation type="submission" date="2021-04" db="EMBL/GenBank/DDBJ databases">
        <title>Isolation of p-tert-butylphenol degrading bacteria Sphingobium phenoxybenzoativorans Tas13 from active sludge.</title>
        <authorList>
            <person name="Li Y."/>
        </authorList>
    </citation>
    <scope>NUCLEOTIDE SEQUENCE</scope>
    <source>
        <strain evidence="6">Tas13</strain>
    </source>
</reference>
<evidence type="ECO:0000259" key="5">
    <source>
        <dbReference type="PROSITE" id="PS51677"/>
    </source>
</evidence>
<dbReference type="Gene3D" id="3.20.20.370">
    <property type="entry name" value="Glycoside hydrolase/deacetylase"/>
    <property type="match status" value="1"/>
</dbReference>
<evidence type="ECO:0000256" key="4">
    <source>
        <dbReference type="ARBA" id="ARBA00032976"/>
    </source>
</evidence>
<sequence>MRNALSVDVEDWFQVGAFENTIARGDWAGLPHRVERNTDAVLELLDDAGVKATFFTLGWVAERYPALIRRIAENGHEVASHGYDHQRVFTLTPFRFRADLRKARNLLENAAGCRVTGYRAPSFSIDTRTPWAHPILAEEGYVYSSSVAPVKHDHYGWPDSPRFAWHPVEGSPLVELPVTTARFMGRTLAAGGGGFFRLFPYAFSRWAVRQVNGDFERPAIIYFHPWEIDPDQPRVEDAPLRSKVRHYTNLRLMAPKLRRLAREFAWGRIDELVEAEAARLTSAALVEQAA</sequence>
<dbReference type="NCBIfam" id="TIGR03006">
    <property type="entry name" value="pepcterm_polyde"/>
    <property type="match status" value="1"/>
</dbReference>
<dbReference type="AlphaFoldDB" id="A0A975Q3H9"/>
<dbReference type="InterPro" id="IPR002509">
    <property type="entry name" value="NODB_dom"/>
</dbReference>
<dbReference type="Pfam" id="PF01522">
    <property type="entry name" value="Polysacc_deac_1"/>
    <property type="match status" value="1"/>
</dbReference>
<evidence type="ECO:0000313" key="6">
    <source>
        <dbReference type="EMBL" id="QUT07542.1"/>
    </source>
</evidence>
<dbReference type="GO" id="GO:0005975">
    <property type="term" value="P:carbohydrate metabolic process"/>
    <property type="evidence" value="ECO:0007669"/>
    <property type="project" value="InterPro"/>
</dbReference>
<comment type="similarity">
    <text evidence="2">Belongs to the polysaccharide deacetylase family.</text>
</comment>
<evidence type="ECO:0000256" key="2">
    <source>
        <dbReference type="ARBA" id="ARBA00010973"/>
    </source>
</evidence>
<dbReference type="RefSeq" id="WP_212610666.1">
    <property type="nucleotide sequence ID" value="NZ_CP073910.1"/>
</dbReference>
<dbReference type="PANTHER" id="PTHR47561">
    <property type="entry name" value="POLYSACCHARIDE DEACETYLASE FAMILY PROTEIN (AFU_ORTHOLOGUE AFUA_6G05030)"/>
    <property type="match status" value="1"/>
</dbReference>
<keyword evidence="7" id="KW-1185">Reference proteome</keyword>
<dbReference type="InterPro" id="IPR022560">
    <property type="entry name" value="DUF3473"/>
</dbReference>
<dbReference type="KEGG" id="spph:KFK14_09165"/>
<evidence type="ECO:0000256" key="3">
    <source>
        <dbReference type="ARBA" id="ARBA00020071"/>
    </source>
</evidence>
<dbReference type="Pfam" id="PF11959">
    <property type="entry name" value="DUF3473"/>
    <property type="match status" value="1"/>
</dbReference>
<dbReference type="InterPro" id="IPR014344">
    <property type="entry name" value="XrtA_polysacc_deacetyl"/>
</dbReference>
<proteinExistence type="inferred from homology"/>
<dbReference type="InterPro" id="IPR045235">
    <property type="entry name" value="PuuE_HpPgdA-like"/>
</dbReference>
<accession>A0A975Q3H9</accession>
<dbReference type="InterPro" id="IPR011330">
    <property type="entry name" value="Glyco_hydro/deAcase_b/a-brl"/>
</dbReference>
<evidence type="ECO:0000256" key="1">
    <source>
        <dbReference type="ARBA" id="ARBA00003236"/>
    </source>
</evidence>
<dbReference type="Proteomes" id="UP000681425">
    <property type="component" value="Chromosome"/>
</dbReference>
<name>A0A975Q3H9_9SPHN</name>
<gene>
    <name evidence="6" type="ORF">KFK14_09165</name>
</gene>
<evidence type="ECO:0000313" key="7">
    <source>
        <dbReference type="Proteomes" id="UP000681425"/>
    </source>
</evidence>
<dbReference type="PANTHER" id="PTHR47561:SF1">
    <property type="entry name" value="POLYSACCHARIDE DEACETYLASE FAMILY PROTEIN (AFU_ORTHOLOGUE AFUA_6G05030)"/>
    <property type="match status" value="1"/>
</dbReference>
<dbReference type="GO" id="GO:0016810">
    <property type="term" value="F:hydrolase activity, acting on carbon-nitrogen (but not peptide) bonds"/>
    <property type="evidence" value="ECO:0007669"/>
    <property type="project" value="InterPro"/>
</dbReference>
<comment type="function">
    <text evidence="1">Is involved in generating a small heat-stable compound (Nod), an acylated oligomer of N-acetylglucosamine, that stimulates mitosis in various plant protoplasts.</text>
</comment>